<protein>
    <submittedName>
        <fullName evidence="1">Pilus assembly protein</fullName>
    </submittedName>
</protein>
<sequence>MMGAGIGMGFHARRQHGQGMAEALLAAAALAGCVHAVAWTARVQFNGLEVSQASRLAAFSAARARQAVPDDDATAIRLYRPIGDTARGLPSDAVRGQLAAQWLRVDDSLLAAQARRQVAPNGGWDSVGRDARPLVLLRHTALAAQAGHATSDAHAQQRLAESRAGWSGVADASRGLSRTLRNRAGEVDAAWGGRKPGDDWVSAWQDLVPAGRLVPRKP</sequence>
<name>A0A157RFZ9_9BORD</name>
<dbReference type="EMBL" id="FKBS01000029">
    <property type="protein sequence ID" value="SAI56875.1"/>
    <property type="molecule type" value="Genomic_DNA"/>
</dbReference>
<proteinExistence type="predicted"/>
<accession>A0A157RFZ9</accession>
<dbReference type="Proteomes" id="UP000077037">
    <property type="component" value="Unassembled WGS sequence"/>
</dbReference>
<reference evidence="1 2" key="1">
    <citation type="submission" date="2016-03" db="EMBL/GenBank/DDBJ databases">
        <authorList>
            <consortium name="Pathogen Informatics"/>
        </authorList>
    </citation>
    <scope>NUCLEOTIDE SEQUENCE [LARGE SCALE GENOMIC DNA]</scope>
    <source>
        <strain evidence="1 2">NCTC13364</strain>
    </source>
</reference>
<gene>
    <name evidence="1" type="ORF">SAMEA1982600_04830</name>
</gene>
<dbReference type="OrthoDB" id="8642119at2"/>
<dbReference type="AlphaFoldDB" id="A0A157RFZ9"/>
<evidence type="ECO:0000313" key="1">
    <source>
        <dbReference type="EMBL" id="SAI56875.1"/>
    </source>
</evidence>
<dbReference type="RefSeq" id="WP_066420159.1">
    <property type="nucleotide sequence ID" value="NZ_FKBS01000029.1"/>
</dbReference>
<evidence type="ECO:0000313" key="2">
    <source>
        <dbReference type="Proteomes" id="UP000077037"/>
    </source>
</evidence>
<organism evidence="1 2">
    <name type="scientific">Bordetella ansorpii</name>
    <dbReference type="NCBI Taxonomy" id="288768"/>
    <lineage>
        <taxon>Bacteria</taxon>
        <taxon>Pseudomonadati</taxon>
        <taxon>Pseudomonadota</taxon>
        <taxon>Betaproteobacteria</taxon>
        <taxon>Burkholderiales</taxon>
        <taxon>Alcaligenaceae</taxon>
        <taxon>Bordetella</taxon>
    </lineage>
</organism>